<gene>
    <name evidence="2" type="ORF">PR048_025613</name>
</gene>
<accession>A0ABQ9GRV7</accession>
<evidence type="ECO:0000313" key="3">
    <source>
        <dbReference type="Proteomes" id="UP001159363"/>
    </source>
</evidence>
<evidence type="ECO:0000256" key="1">
    <source>
        <dbReference type="SAM" id="Phobius"/>
    </source>
</evidence>
<keyword evidence="1" id="KW-1133">Transmembrane helix</keyword>
<keyword evidence="1" id="KW-0812">Transmembrane</keyword>
<name>A0ABQ9GRV7_9NEOP</name>
<evidence type="ECO:0000313" key="2">
    <source>
        <dbReference type="EMBL" id="KAJ8874747.1"/>
    </source>
</evidence>
<dbReference type="EMBL" id="JARBHB010000010">
    <property type="protein sequence ID" value="KAJ8874747.1"/>
    <property type="molecule type" value="Genomic_DNA"/>
</dbReference>
<sequence length="194" mass="22322">MKPIKQGYKLLGIADQKEVVTEFANFALGEQHFCWMDNKAVNIGYNFHGSETTTVTQTVKDGSKVEVKCPVAVSDYNKYMGGAGKWWQWLFLGLVDIAFVNSFVIYNALLEPVGVLEFRSVVQGHVCQIVVAASRKITLTSTRKFVEKKVRLFCEHWPRFIEKRSYSQCSHCKVHLCCNDKKNCFTWYQYVLLE</sequence>
<proteinExistence type="predicted"/>
<feature type="transmembrane region" description="Helical" evidence="1">
    <location>
        <begin position="86"/>
        <end position="109"/>
    </location>
</feature>
<organism evidence="2 3">
    <name type="scientific">Dryococelus australis</name>
    <dbReference type="NCBI Taxonomy" id="614101"/>
    <lineage>
        <taxon>Eukaryota</taxon>
        <taxon>Metazoa</taxon>
        <taxon>Ecdysozoa</taxon>
        <taxon>Arthropoda</taxon>
        <taxon>Hexapoda</taxon>
        <taxon>Insecta</taxon>
        <taxon>Pterygota</taxon>
        <taxon>Neoptera</taxon>
        <taxon>Polyneoptera</taxon>
        <taxon>Phasmatodea</taxon>
        <taxon>Verophasmatodea</taxon>
        <taxon>Anareolatae</taxon>
        <taxon>Phasmatidae</taxon>
        <taxon>Eurycanthinae</taxon>
        <taxon>Dryococelus</taxon>
    </lineage>
</organism>
<feature type="non-terminal residue" evidence="2">
    <location>
        <position position="194"/>
    </location>
</feature>
<dbReference type="Proteomes" id="UP001159363">
    <property type="component" value="Chromosome 9"/>
</dbReference>
<comment type="caution">
    <text evidence="2">The sequence shown here is derived from an EMBL/GenBank/DDBJ whole genome shotgun (WGS) entry which is preliminary data.</text>
</comment>
<protein>
    <recommendedName>
        <fullName evidence="4">PiggyBac transposable element-derived protein domain-containing protein</fullName>
    </recommendedName>
</protein>
<keyword evidence="1" id="KW-0472">Membrane</keyword>
<reference evidence="2 3" key="1">
    <citation type="submission" date="2023-02" db="EMBL/GenBank/DDBJ databases">
        <title>LHISI_Scaffold_Assembly.</title>
        <authorList>
            <person name="Stuart O.P."/>
            <person name="Cleave R."/>
            <person name="Magrath M.J.L."/>
            <person name="Mikheyev A.S."/>
        </authorList>
    </citation>
    <scope>NUCLEOTIDE SEQUENCE [LARGE SCALE GENOMIC DNA]</scope>
    <source>
        <strain evidence="2">Daus_M_001</strain>
        <tissue evidence="2">Leg muscle</tissue>
    </source>
</reference>
<keyword evidence="3" id="KW-1185">Reference proteome</keyword>
<evidence type="ECO:0008006" key="4">
    <source>
        <dbReference type="Google" id="ProtNLM"/>
    </source>
</evidence>